<reference evidence="2" key="1">
    <citation type="journal article" date="2019" name="Int. J. Syst. Evol. Microbiol.">
        <title>The Global Catalogue of Microorganisms (GCM) 10K type strain sequencing project: providing services to taxonomists for standard genome sequencing and annotation.</title>
        <authorList>
            <consortium name="The Broad Institute Genomics Platform"/>
            <consortium name="The Broad Institute Genome Sequencing Center for Infectious Disease"/>
            <person name="Wu L."/>
            <person name="Ma J."/>
        </authorList>
    </citation>
    <scope>NUCLEOTIDE SEQUENCE [LARGE SCALE GENOMIC DNA]</scope>
    <source>
        <strain evidence="2">JCM 13250</strain>
    </source>
</reference>
<dbReference type="RefSeq" id="WP_344132755.1">
    <property type="nucleotide sequence ID" value="NZ_BAAALT010000101.1"/>
</dbReference>
<keyword evidence="2" id="KW-1185">Reference proteome</keyword>
<dbReference type="EMBL" id="BAAALT010000101">
    <property type="protein sequence ID" value="GAA1810318.1"/>
    <property type="molecule type" value="Genomic_DNA"/>
</dbReference>
<gene>
    <name evidence="1" type="ORF">GCM10009682_34960</name>
</gene>
<evidence type="ECO:0000313" key="1">
    <source>
        <dbReference type="EMBL" id="GAA1810318.1"/>
    </source>
</evidence>
<protein>
    <recommendedName>
        <fullName evidence="3">YD repeat-containing protein</fullName>
    </recommendedName>
</protein>
<name>A0ABP4YHM1_9ACTN</name>
<dbReference type="Proteomes" id="UP001500218">
    <property type="component" value="Unassembled WGS sequence"/>
</dbReference>
<evidence type="ECO:0000313" key="2">
    <source>
        <dbReference type="Proteomes" id="UP001500218"/>
    </source>
</evidence>
<comment type="caution">
    <text evidence="1">The sequence shown here is derived from an EMBL/GenBank/DDBJ whole genome shotgun (WGS) entry which is preliminary data.</text>
</comment>
<organism evidence="1 2">
    <name type="scientific">Luedemannella flava</name>
    <dbReference type="NCBI Taxonomy" id="349316"/>
    <lineage>
        <taxon>Bacteria</taxon>
        <taxon>Bacillati</taxon>
        <taxon>Actinomycetota</taxon>
        <taxon>Actinomycetes</taxon>
        <taxon>Micromonosporales</taxon>
        <taxon>Micromonosporaceae</taxon>
        <taxon>Luedemannella</taxon>
    </lineage>
</organism>
<sequence>MSDLAERFARLDSERDARRSAATALVARWDWYTWPGLDLRPLHFERDLLRAGRRLDARPPVDPDVLRIGFDADGRAVVTEEYSGFLHGRLYYETFVRHDGDVVEAAHFDPDQPIYLHEYRFAEGLMRSAAMVARHGSGRETYAYTDGRISRVEIEHDGVARSVLTAEHDDRGLVSIVEVIGRGSRVRYERPPAGFDLEAACRTIEDSLVTLIPDAVARLVVDGPVACVALCYYRSDALSIEVYAATEDERAALAAIDAQAAWSPADFDASTDVEFDHAGLVRLVRQELALLDAGDRDAAAGSEVGRRMLCAVAAQLNLRDWSDTLPVTNDFVVYAVDLELVDLERNLADCLPPDRLTQLRERGLLGG</sequence>
<accession>A0ABP4YHM1</accession>
<evidence type="ECO:0008006" key="3">
    <source>
        <dbReference type="Google" id="ProtNLM"/>
    </source>
</evidence>
<proteinExistence type="predicted"/>